<sequence length="92" mass="9965">PAPAPPPPAPVKDRLVIDASASADGSVKDEQYSNSFHYQPAVPRAPQLAQYTLPLGSNPYYAFATQRHAQFSISTQDMKRRVAAALQKQAAE</sequence>
<name>A0AAV5VCA5_9BILA</name>
<dbReference type="Proteomes" id="UP001432322">
    <property type="component" value="Unassembled WGS sequence"/>
</dbReference>
<dbReference type="EMBL" id="BTSY01000002">
    <property type="protein sequence ID" value="GMT15848.1"/>
    <property type="molecule type" value="Genomic_DNA"/>
</dbReference>
<keyword evidence="2" id="KW-1185">Reference proteome</keyword>
<evidence type="ECO:0000313" key="2">
    <source>
        <dbReference type="Proteomes" id="UP001432322"/>
    </source>
</evidence>
<feature type="non-terminal residue" evidence="1">
    <location>
        <position position="92"/>
    </location>
</feature>
<dbReference type="AlphaFoldDB" id="A0AAV5VCA5"/>
<evidence type="ECO:0000313" key="1">
    <source>
        <dbReference type="EMBL" id="GMT15848.1"/>
    </source>
</evidence>
<reference evidence="1" key="1">
    <citation type="submission" date="2023-10" db="EMBL/GenBank/DDBJ databases">
        <title>Genome assembly of Pristionchus species.</title>
        <authorList>
            <person name="Yoshida K."/>
            <person name="Sommer R.J."/>
        </authorList>
    </citation>
    <scope>NUCLEOTIDE SEQUENCE</scope>
    <source>
        <strain evidence="1">RS5133</strain>
    </source>
</reference>
<protein>
    <submittedName>
        <fullName evidence="1">Uncharacterized protein</fullName>
    </submittedName>
</protein>
<proteinExistence type="predicted"/>
<feature type="non-terminal residue" evidence="1">
    <location>
        <position position="1"/>
    </location>
</feature>
<organism evidence="1 2">
    <name type="scientific">Pristionchus fissidentatus</name>
    <dbReference type="NCBI Taxonomy" id="1538716"/>
    <lineage>
        <taxon>Eukaryota</taxon>
        <taxon>Metazoa</taxon>
        <taxon>Ecdysozoa</taxon>
        <taxon>Nematoda</taxon>
        <taxon>Chromadorea</taxon>
        <taxon>Rhabditida</taxon>
        <taxon>Rhabditina</taxon>
        <taxon>Diplogasteromorpha</taxon>
        <taxon>Diplogasteroidea</taxon>
        <taxon>Neodiplogasteridae</taxon>
        <taxon>Pristionchus</taxon>
    </lineage>
</organism>
<accession>A0AAV5VCA5</accession>
<gene>
    <name evidence="1" type="ORF">PFISCL1PPCAC_7145</name>
</gene>
<comment type="caution">
    <text evidence="1">The sequence shown here is derived from an EMBL/GenBank/DDBJ whole genome shotgun (WGS) entry which is preliminary data.</text>
</comment>